<evidence type="ECO:0000256" key="1">
    <source>
        <dbReference type="ARBA" id="ARBA00022679"/>
    </source>
</evidence>
<dbReference type="GO" id="GO:0016747">
    <property type="term" value="F:acyltransferase activity, transferring groups other than amino-acyl groups"/>
    <property type="evidence" value="ECO:0007669"/>
    <property type="project" value="InterPro"/>
</dbReference>
<dbReference type="PROSITE" id="PS51186">
    <property type="entry name" value="GNAT"/>
    <property type="match status" value="1"/>
</dbReference>
<protein>
    <submittedName>
        <fullName evidence="4">GNAT family N-acetyltransferase</fullName>
    </submittedName>
</protein>
<keyword evidence="5" id="KW-1185">Reference proteome</keyword>
<dbReference type="InterPro" id="IPR050832">
    <property type="entry name" value="Bact_Acetyltransf"/>
</dbReference>
<name>A0A927GCE8_9BACT</name>
<dbReference type="PANTHER" id="PTHR43877">
    <property type="entry name" value="AMINOALKYLPHOSPHONATE N-ACETYLTRANSFERASE-RELATED-RELATED"/>
    <property type="match status" value="1"/>
</dbReference>
<accession>A0A927GCE8</accession>
<dbReference type="SUPFAM" id="SSF55729">
    <property type="entry name" value="Acyl-CoA N-acyltransferases (Nat)"/>
    <property type="match status" value="1"/>
</dbReference>
<gene>
    <name evidence="4" type="ORF">IC230_06720</name>
</gene>
<dbReference type="Pfam" id="PF00583">
    <property type="entry name" value="Acetyltransf_1"/>
    <property type="match status" value="1"/>
</dbReference>
<dbReference type="InterPro" id="IPR016181">
    <property type="entry name" value="Acyl_CoA_acyltransferase"/>
</dbReference>
<dbReference type="Proteomes" id="UP000653797">
    <property type="component" value="Unassembled WGS sequence"/>
</dbReference>
<dbReference type="AlphaFoldDB" id="A0A927GCE8"/>
<dbReference type="EMBL" id="JACXAA010000002">
    <property type="protein sequence ID" value="MBD2752573.1"/>
    <property type="molecule type" value="Genomic_DNA"/>
</dbReference>
<dbReference type="InterPro" id="IPR000182">
    <property type="entry name" value="GNAT_dom"/>
</dbReference>
<comment type="caution">
    <text evidence="4">The sequence shown here is derived from an EMBL/GenBank/DDBJ whole genome shotgun (WGS) entry which is preliminary data.</text>
</comment>
<evidence type="ECO:0000313" key="5">
    <source>
        <dbReference type="Proteomes" id="UP000653797"/>
    </source>
</evidence>
<evidence type="ECO:0000313" key="4">
    <source>
        <dbReference type="EMBL" id="MBD2752573.1"/>
    </source>
</evidence>
<proteinExistence type="predicted"/>
<dbReference type="PANTHER" id="PTHR43877:SF2">
    <property type="entry name" value="AMINOALKYLPHOSPHONATE N-ACETYLTRANSFERASE-RELATED"/>
    <property type="match status" value="1"/>
</dbReference>
<reference evidence="4" key="1">
    <citation type="submission" date="2020-09" db="EMBL/GenBank/DDBJ databases">
        <authorList>
            <person name="Kim M.K."/>
        </authorList>
    </citation>
    <scope>NUCLEOTIDE SEQUENCE</scope>
    <source>
        <strain evidence="4">BT704</strain>
    </source>
</reference>
<feature type="domain" description="N-acetyltransferase" evidence="3">
    <location>
        <begin position="92"/>
        <end position="239"/>
    </location>
</feature>
<sequence>MVSDLQILPWDTRFFGYTVGRIDMLSYDEIELETLVEKAWQQGVKLLYVFTDNATELSPNIVDTYTGYLVDTKITYRYEVGQDESVAAFGPIEIFSAGQDVAQLYELAYQSGDYSRFKVDAIVGEENFKRLYRQWIDNSVSGQAADDTFVYVVDKAIQGFITVQKKPTVATIGLLATDKSVRGRGVGSALLNYVKHDLRASSAIHLDVATQKKNIVACRFYERNGFTVKSEVNVSHIWL</sequence>
<dbReference type="Gene3D" id="3.40.630.30">
    <property type="match status" value="1"/>
</dbReference>
<evidence type="ECO:0000256" key="2">
    <source>
        <dbReference type="ARBA" id="ARBA00023315"/>
    </source>
</evidence>
<keyword evidence="1" id="KW-0808">Transferase</keyword>
<keyword evidence="2" id="KW-0012">Acyltransferase</keyword>
<dbReference type="CDD" id="cd04301">
    <property type="entry name" value="NAT_SF"/>
    <property type="match status" value="1"/>
</dbReference>
<evidence type="ECO:0000259" key="3">
    <source>
        <dbReference type="PROSITE" id="PS51186"/>
    </source>
</evidence>
<organism evidence="4 5">
    <name type="scientific">Spirosoma validum</name>
    <dbReference type="NCBI Taxonomy" id="2771355"/>
    <lineage>
        <taxon>Bacteria</taxon>
        <taxon>Pseudomonadati</taxon>
        <taxon>Bacteroidota</taxon>
        <taxon>Cytophagia</taxon>
        <taxon>Cytophagales</taxon>
        <taxon>Cytophagaceae</taxon>
        <taxon>Spirosoma</taxon>
    </lineage>
</organism>